<dbReference type="AlphaFoldDB" id="A0A367LPT7"/>
<evidence type="ECO:0000313" key="2">
    <source>
        <dbReference type="EMBL" id="RCI16252.1"/>
    </source>
</evidence>
<name>A0A367LPT7_9HYPO</name>
<proteinExistence type="predicted"/>
<accession>A0A367LPT7</accession>
<protein>
    <submittedName>
        <fullName evidence="2">Uncharacterized protein</fullName>
    </submittedName>
</protein>
<gene>
    <name evidence="2" type="ORF">L249_2582</name>
</gene>
<evidence type="ECO:0000313" key="3">
    <source>
        <dbReference type="Proteomes" id="UP000253664"/>
    </source>
</evidence>
<dbReference type="EMBL" id="LKCN02000001">
    <property type="protein sequence ID" value="RCI16252.1"/>
    <property type="molecule type" value="Genomic_DNA"/>
</dbReference>
<evidence type="ECO:0000256" key="1">
    <source>
        <dbReference type="SAM" id="MobiDB-lite"/>
    </source>
</evidence>
<organism evidence="2 3">
    <name type="scientific">Ophiocordyceps polyrhachis-furcata BCC 54312</name>
    <dbReference type="NCBI Taxonomy" id="1330021"/>
    <lineage>
        <taxon>Eukaryota</taxon>
        <taxon>Fungi</taxon>
        <taxon>Dikarya</taxon>
        <taxon>Ascomycota</taxon>
        <taxon>Pezizomycotina</taxon>
        <taxon>Sordariomycetes</taxon>
        <taxon>Hypocreomycetidae</taxon>
        <taxon>Hypocreales</taxon>
        <taxon>Ophiocordycipitaceae</taxon>
        <taxon>Ophiocordyceps</taxon>
    </lineage>
</organism>
<dbReference type="Proteomes" id="UP000253664">
    <property type="component" value="Unassembled WGS sequence"/>
</dbReference>
<feature type="compositionally biased region" description="Basic residues" evidence="1">
    <location>
        <begin position="8"/>
        <end position="20"/>
    </location>
</feature>
<feature type="non-terminal residue" evidence="2">
    <location>
        <position position="1"/>
    </location>
</feature>
<feature type="non-terminal residue" evidence="2">
    <location>
        <position position="93"/>
    </location>
</feature>
<keyword evidence="3" id="KW-1185">Reference proteome</keyword>
<feature type="region of interest" description="Disordered" evidence="1">
    <location>
        <begin position="1"/>
        <end position="26"/>
    </location>
</feature>
<comment type="caution">
    <text evidence="2">The sequence shown here is derived from an EMBL/GenBank/DDBJ whole genome shotgun (WGS) entry which is preliminary data.</text>
</comment>
<sequence>PLADYRRPQGRRRPASRIRPRNGSCIPRISVASARSTIRSKPARSRLRLIRAPITTAQNCGRCPRYPLQDEHWDKHLRLGYKAKQARFKYIKK</sequence>
<reference evidence="2 3" key="1">
    <citation type="journal article" date="2015" name="BMC Genomics">
        <title>Insights from the genome of Ophiocordyceps polyrhachis-furcata to pathogenicity and host specificity in insect fungi.</title>
        <authorList>
            <person name="Wichadakul D."/>
            <person name="Kobmoo N."/>
            <person name="Ingsriswang S."/>
            <person name="Tangphatsornruang S."/>
            <person name="Chantasingh D."/>
            <person name="Luangsa-ard J.J."/>
            <person name="Eurwilaichitr L."/>
        </authorList>
    </citation>
    <scope>NUCLEOTIDE SEQUENCE [LARGE SCALE GENOMIC DNA]</scope>
    <source>
        <strain evidence="2 3">BCC 54312</strain>
    </source>
</reference>